<evidence type="ECO:0000313" key="2">
    <source>
        <dbReference type="Proteomes" id="UP000287033"/>
    </source>
</evidence>
<keyword evidence="2" id="KW-1185">Reference proteome</keyword>
<proteinExistence type="predicted"/>
<protein>
    <submittedName>
        <fullName evidence="1">Uncharacterized protein</fullName>
    </submittedName>
</protein>
<reference evidence="1 2" key="1">
    <citation type="journal article" date="2018" name="Nat. Ecol. Evol.">
        <title>Shark genomes provide insights into elasmobranch evolution and the origin of vertebrates.</title>
        <authorList>
            <person name="Hara Y"/>
            <person name="Yamaguchi K"/>
            <person name="Onimaru K"/>
            <person name="Kadota M"/>
            <person name="Koyanagi M"/>
            <person name="Keeley SD"/>
            <person name="Tatsumi K"/>
            <person name="Tanaka K"/>
            <person name="Motone F"/>
            <person name="Kageyama Y"/>
            <person name="Nozu R"/>
            <person name="Adachi N"/>
            <person name="Nishimura O"/>
            <person name="Nakagawa R"/>
            <person name="Tanegashima C"/>
            <person name="Kiyatake I"/>
            <person name="Matsumoto R"/>
            <person name="Murakumo K"/>
            <person name="Nishida K"/>
            <person name="Terakita A"/>
            <person name="Kuratani S"/>
            <person name="Sato K"/>
            <person name="Hyodo S Kuraku.S."/>
        </authorList>
    </citation>
    <scope>NUCLEOTIDE SEQUENCE [LARGE SCALE GENOMIC DNA]</scope>
</reference>
<accession>A0A401RGL4</accession>
<gene>
    <name evidence="1" type="ORF">chiPu_0021982</name>
</gene>
<evidence type="ECO:0000313" key="1">
    <source>
        <dbReference type="EMBL" id="GCC17270.1"/>
    </source>
</evidence>
<name>A0A401RGL4_CHIPU</name>
<sequence>MARQKFRDYAISTFKRLGKDKKKLTEQQEDVQRYLTLTQLDELKIKREKKLLPVTTGLVGADMMSNMLHQEESSNRIDGTCKSVYDVLGLPREPE</sequence>
<dbReference type="EMBL" id="BEZZ01005418">
    <property type="protein sequence ID" value="GCC17270.1"/>
    <property type="molecule type" value="Genomic_DNA"/>
</dbReference>
<comment type="caution">
    <text evidence="1">The sequence shown here is derived from an EMBL/GenBank/DDBJ whole genome shotgun (WGS) entry which is preliminary data.</text>
</comment>
<dbReference type="Proteomes" id="UP000287033">
    <property type="component" value="Unassembled WGS sequence"/>
</dbReference>
<organism evidence="1 2">
    <name type="scientific">Chiloscyllium punctatum</name>
    <name type="common">Brownbanded bambooshark</name>
    <name type="synonym">Hemiscyllium punctatum</name>
    <dbReference type="NCBI Taxonomy" id="137246"/>
    <lineage>
        <taxon>Eukaryota</taxon>
        <taxon>Metazoa</taxon>
        <taxon>Chordata</taxon>
        <taxon>Craniata</taxon>
        <taxon>Vertebrata</taxon>
        <taxon>Chondrichthyes</taxon>
        <taxon>Elasmobranchii</taxon>
        <taxon>Galeomorphii</taxon>
        <taxon>Galeoidea</taxon>
        <taxon>Orectolobiformes</taxon>
        <taxon>Hemiscylliidae</taxon>
        <taxon>Chiloscyllium</taxon>
    </lineage>
</organism>
<dbReference type="AlphaFoldDB" id="A0A401RGL4"/>